<dbReference type="GO" id="GO:0000049">
    <property type="term" value="F:tRNA binding"/>
    <property type="evidence" value="ECO:0007669"/>
    <property type="project" value="UniProtKB-UniRule"/>
</dbReference>
<feature type="compositionally biased region" description="Basic and acidic residues" evidence="8">
    <location>
        <begin position="102"/>
        <end position="184"/>
    </location>
</feature>
<dbReference type="PROSITE" id="PS50886">
    <property type="entry name" value="TRBD"/>
    <property type="match status" value="1"/>
</dbReference>
<dbReference type="CDD" id="cd02799">
    <property type="entry name" value="tRNA_bind_EMAP-II_like"/>
    <property type="match status" value="1"/>
</dbReference>
<keyword evidence="2" id="KW-0963">Cytoplasm</keyword>
<evidence type="ECO:0000259" key="9">
    <source>
        <dbReference type="PROSITE" id="PS50886"/>
    </source>
</evidence>
<proteinExistence type="predicted"/>
<dbReference type="FunFam" id="2.40.50.140:FF:000047">
    <property type="entry name" value="tyrosine--tRNA ligase, cytoplasmic isoform X2"/>
    <property type="match status" value="1"/>
</dbReference>
<organism evidence="10 11">
    <name type="scientific">Strigamia maritima</name>
    <name type="common">European centipede</name>
    <name type="synonym">Geophilus maritimus</name>
    <dbReference type="NCBI Taxonomy" id="126957"/>
    <lineage>
        <taxon>Eukaryota</taxon>
        <taxon>Metazoa</taxon>
        <taxon>Ecdysozoa</taxon>
        <taxon>Arthropoda</taxon>
        <taxon>Myriapoda</taxon>
        <taxon>Chilopoda</taxon>
        <taxon>Pleurostigmophora</taxon>
        <taxon>Geophilomorpha</taxon>
        <taxon>Linotaeniidae</taxon>
        <taxon>Strigamia</taxon>
    </lineage>
</organism>
<keyword evidence="11" id="KW-1185">Reference proteome</keyword>
<dbReference type="GO" id="GO:0006412">
    <property type="term" value="P:translation"/>
    <property type="evidence" value="ECO:0007669"/>
    <property type="project" value="UniProtKB-KW"/>
</dbReference>
<accession>T1IWR1</accession>
<dbReference type="eggNOG" id="KOG2241">
    <property type="taxonomic scope" value="Eukaryota"/>
</dbReference>
<reference evidence="11" key="1">
    <citation type="submission" date="2011-05" db="EMBL/GenBank/DDBJ databases">
        <authorList>
            <person name="Richards S.R."/>
            <person name="Qu J."/>
            <person name="Jiang H."/>
            <person name="Jhangiani S.N."/>
            <person name="Agravi P."/>
            <person name="Goodspeed R."/>
            <person name="Gross S."/>
            <person name="Mandapat C."/>
            <person name="Jackson L."/>
            <person name="Mathew T."/>
            <person name="Pu L."/>
            <person name="Thornton R."/>
            <person name="Saada N."/>
            <person name="Wilczek-Boney K.B."/>
            <person name="Lee S."/>
            <person name="Kovar C."/>
            <person name="Wu Y."/>
            <person name="Scherer S.E."/>
            <person name="Worley K.C."/>
            <person name="Muzny D.M."/>
            <person name="Gibbs R."/>
        </authorList>
    </citation>
    <scope>NUCLEOTIDE SEQUENCE</scope>
    <source>
        <strain evidence="11">Brora</strain>
    </source>
</reference>
<sequence>MEVTDVLHRLETRASKASEIIELLDQQIREAKKAAIAQNTLSEEIRLREENALLRAEIEVWKQRLIKAECKNGVKQYHNFCMRTNEPKHTKVSHMSQQIFEKQGKLKESKKANEKHDADNKSTKSGPSDERQVDNKSIKSDSKSIKSDNKSIKSDNKSIKSDNKSIKSDYKSTKSGPSDERQADVSRLDFRVGKIISAKKHPDADSLYVEEVDLGEGKMRTVVSGLVRFVPLEAMQNRAVVLLCNLKPAKMRGVLSEAMVMCASTSEKVEILIPPSAAVPGDRVICEEFLGDPDKELNPKKKIFEQVAPDLKTDEEKRATYKGKLLVIPGKGNIVAESLINVQIK</sequence>
<dbReference type="PhylomeDB" id="T1IWR1"/>
<feature type="coiled-coil region" evidence="7">
    <location>
        <begin position="7"/>
        <end position="71"/>
    </location>
</feature>
<evidence type="ECO:0000313" key="10">
    <source>
        <dbReference type="EnsemblMetazoa" id="SMAR005635-PA"/>
    </source>
</evidence>
<dbReference type="Proteomes" id="UP000014500">
    <property type="component" value="Unassembled WGS sequence"/>
</dbReference>
<reference evidence="10" key="2">
    <citation type="submission" date="2015-02" db="UniProtKB">
        <authorList>
            <consortium name="EnsemblMetazoa"/>
        </authorList>
    </citation>
    <scope>IDENTIFICATION</scope>
</reference>
<feature type="domain" description="TRNA-binding" evidence="9">
    <location>
        <begin position="184"/>
        <end position="285"/>
    </location>
</feature>
<dbReference type="AlphaFoldDB" id="T1IWR1"/>
<evidence type="ECO:0000256" key="6">
    <source>
        <dbReference type="PROSITE-ProRule" id="PRU00209"/>
    </source>
</evidence>
<protein>
    <recommendedName>
        <fullName evidence="9">tRNA-binding domain-containing protein</fullName>
    </recommendedName>
</protein>
<dbReference type="PANTHER" id="PTHR11586">
    <property type="entry name" value="TRNA-AMINOACYLATION COFACTOR ARC1 FAMILY MEMBER"/>
    <property type="match status" value="1"/>
</dbReference>
<evidence type="ECO:0000256" key="1">
    <source>
        <dbReference type="ARBA" id="ARBA00004496"/>
    </source>
</evidence>
<name>T1IWR1_STRMM</name>
<dbReference type="Pfam" id="PF01588">
    <property type="entry name" value="tRNA_bind"/>
    <property type="match status" value="1"/>
</dbReference>
<keyword evidence="7" id="KW-0175">Coiled coil</keyword>
<comment type="subcellular location">
    <subcellularLocation>
        <location evidence="1">Cytoplasm</location>
    </subcellularLocation>
</comment>
<evidence type="ECO:0000256" key="7">
    <source>
        <dbReference type="SAM" id="Coils"/>
    </source>
</evidence>
<dbReference type="InterPro" id="IPR002547">
    <property type="entry name" value="tRNA-bd_dom"/>
</dbReference>
<evidence type="ECO:0000256" key="5">
    <source>
        <dbReference type="ARBA" id="ARBA00022917"/>
    </source>
</evidence>
<dbReference type="OMA" id="NDECIAT"/>
<dbReference type="SUPFAM" id="SSF50249">
    <property type="entry name" value="Nucleic acid-binding proteins"/>
    <property type="match status" value="1"/>
</dbReference>
<dbReference type="STRING" id="126957.T1IWR1"/>
<dbReference type="Gene3D" id="2.40.50.140">
    <property type="entry name" value="Nucleic acid-binding proteins"/>
    <property type="match status" value="1"/>
</dbReference>
<dbReference type="InterPro" id="IPR012340">
    <property type="entry name" value="NA-bd_OB-fold"/>
</dbReference>
<dbReference type="PANTHER" id="PTHR11586:SF33">
    <property type="entry name" value="AMINOACYL TRNA SYNTHASE COMPLEX-INTERACTING MULTIFUNCTIONAL PROTEIN 1"/>
    <property type="match status" value="1"/>
</dbReference>
<evidence type="ECO:0000313" key="11">
    <source>
        <dbReference type="Proteomes" id="UP000014500"/>
    </source>
</evidence>
<dbReference type="EnsemblMetazoa" id="SMAR005635-RA">
    <property type="protein sequence ID" value="SMAR005635-PA"/>
    <property type="gene ID" value="SMAR005635"/>
</dbReference>
<dbReference type="EMBL" id="JH431629">
    <property type="status" value="NOT_ANNOTATED_CDS"/>
    <property type="molecule type" value="Genomic_DNA"/>
</dbReference>
<feature type="region of interest" description="Disordered" evidence="8">
    <location>
        <begin position="88"/>
        <end position="184"/>
    </location>
</feature>
<evidence type="ECO:0000256" key="3">
    <source>
        <dbReference type="ARBA" id="ARBA00022555"/>
    </source>
</evidence>
<dbReference type="InterPro" id="IPR051270">
    <property type="entry name" value="Tyrosine-tRNA_ligase_regulator"/>
</dbReference>
<evidence type="ECO:0000256" key="4">
    <source>
        <dbReference type="ARBA" id="ARBA00022884"/>
    </source>
</evidence>
<dbReference type="GO" id="GO:0005737">
    <property type="term" value="C:cytoplasm"/>
    <property type="evidence" value="ECO:0007669"/>
    <property type="project" value="UniProtKB-SubCell"/>
</dbReference>
<keyword evidence="3 6" id="KW-0820">tRNA-binding</keyword>
<keyword evidence="5" id="KW-0648">Protein biosynthesis</keyword>
<keyword evidence="4 6" id="KW-0694">RNA-binding</keyword>
<dbReference type="HOGENOM" id="CLU_009710_6_1_1"/>
<evidence type="ECO:0000256" key="8">
    <source>
        <dbReference type="SAM" id="MobiDB-lite"/>
    </source>
</evidence>
<evidence type="ECO:0000256" key="2">
    <source>
        <dbReference type="ARBA" id="ARBA00022490"/>
    </source>
</evidence>